<protein>
    <submittedName>
        <fullName evidence="1">DUF488 domain-containing protein</fullName>
    </submittedName>
</protein>
<dbReference type="PIRSF" id="PIRSF024492">
    <property type="entry name" value="UCP024492"/>
    <property type="match status" value="1"/>
</dbReference>
<dbReference type="PANTHER" id="PTHR39337:SF1">
    <property type="entry name" value="BLR5642 PROTEIN"/>
    <property type="match status" value="1"/>
</dbReference>
<proteinExistence type="predicted"/>
<dbReference type="EMBL" id="JAAJBV010000006">
    <property type="protein sequence ID" value="NHM04864.1"/>
    <property type="molecule type" value="Genomic_DNA"/>
</dbReference>
<accession>A0ABX0ICP5</accession>
<sequence length="156" mass="17822">MTFCIYTIGYGNRSISDFIQILKDNQIQVVVDVRSVPYSRYRPAFNSKALAKNLTDVGIGYMFKGNELGGMPKDTALQTNDLPDYDKIRKTISYQQGLYYLECGIELGFRIAVLCACLDHTECHRNKLIGVDMSRKGYEVYHINKNGDISQNERLF</sequence>
<comment type="caution">
    <text evidence="1">The sequence shown here is derived from an EMBL/GenBank/DDBJ whole genome shotgun (WGS) entry which is preliminary data.</text>
</comment>
<dbReference type="InterPro" id="IPR014519">
    <property type="entry name" value="UCP024492"/>
</dbReference>
<keyword evidence="2" id="KW-1185">Reference proteome</keyword>
<dbReference type="Proteomes" id="UP000761423">
    <property type="component" value="Unassembled WGS sequence"/>
</dbReference>
<dbReference type="RefSeq" id="WP_166236900.1">
    <property type="nucleotide sequence ID" value="NZ_JAAJBV010000006.1"/>
</dbReference>
<evidence type="ECO:0000313" key="2">
    <source>
        <dbReference type="Proteomes" id="UP000761423"/>
    </source>
</evidence>
<evidence type="ECO:0000313" key="1">
    <source>
        <dbReference type="EMBL" id="NHM04864.1"/>
    </source>
</evidence>
<dbReference type="Pfam" id="PF04343">
    <property type="entry name" value="DUF488"/>
    <property type="match status" value="1"/>
</dbReference>
<dbReference type="InterPro" id="IPR007438">
    <property type="entry name" value="DUF488"/>
</dbReference>
<dbReference type="PANTHER" id="PTHR39337">
    <property type="entry name" value="BLR5642 PROTEIN"/>
    <property type="match status" value="1"/>
</dbReference>
<reference evidence="1 2" key="1">
    <citation type="submission" date="2020-02" db="EMBL/GenBank/DDBJ databases">
        <authorList>
            <person name="Chen W.-M."/>
        </authorList>
    </citation>
    <scope>NUCLEOTIDE SEQUENCE [LARGE SCALE GENOMIC DNA]</scope>
    <source>
        <strain evidence="1 2">TWA-26</strain>
    </source>
</reference>
<name>A0ABX0ICP5_9FLAO</name>
<gene>
    <name evidence="1" type="ORF">G4L40_09140</name>
</gene>
<organism evidence="1 2">
    <name type="scientific">Flavobacterium celericrescens</name>
    <dbReference type="NCBI Taxonomy" id="2709780"/>
    <lineage>
        <taxon>Bacteria</taxon>
        <taxon>Pseudomonadati</taxon>
        <taxon>Bacteroidota</taxon>
        <taxon>Flavobacteriia</taxon>
        <taxon>Flavobacteriales</taxon>
        <taxon>Flavobacteriaceae</taxon>
        <taxon>Flavobacterium</taxon>
    </lineage>
</organism>